<dbReference type="Gene3D" id="1.10.150.240">
    <property type="entry name" value="Putative phosphatase, domain 2"/>
    <property type="match status" value="1"/>
</dbReference>
<gene>
    <name evidence="1" type="ORF">EGW08_004378</name>
</gene>
<dbReference type="InterPro" id="IPR036412">
    <property type="entry name" value="HAD-like_sf"/>
</dbReference>
<dbReference type="SFLD" id="SFLDS00003">
    <property type="entry name" value="Haloacid_Dehalogenase"/>
    <property type="match status" value="1"/>
</dbReference>
<dbReference type="AlphaFoldDB" id="A0A3S1BGK5"/>
<sequence length="277" mass="30430">MLRAPFRFARSYVGPVKACILDWSGTTVDKYVLAPAVVFVEVFNKYKVPITMAESRQPMGLRKDLHIKVGEEVGGERRRDEGGVGGKEGGREVFNKYRVPISMAEYSEILPGAAQAVKSLKEELGCKIGVTTGFTRSMVDVILPEAKRQGFVPDVNVTGDEVVNGVRPKPFMLYKNLDLLDIPDLHSVVKVDDTLSGVGEALSAGCWGVGVARYSNYMDVDSLEAESELEGEELTRRLNKSRSLLVQSGAHYVIDSIVELPDVVADINERLARGERP</sequence>
<dbReference type="PANTHER" id="PTHR43434">
    <property type="entry name" value="PHOSPHOGLYCOLATE PHOSPHATASE"/>
    <property type="match status" value="1"/>
</dbReference>
<dbReference type="GO" id="GO:0050194">
    <property type="term" value="F:phosphonoacetaldehyde hydrolase activity"/>
    <property type="evidence" value="ECO:0007669"/>
    <property type="project" value="InterPro"/>
</dbReference>
<dbReference type="InterPro" id="IPR050155">
    <property type="entry name" value="HAD-like_hydrolase_sf"/>
</dbReference>
<dbReference type="PANTHER" id="PTHR43434:SF19">
    <property type="entry name" value="PHOSPHONOACETALDEHYDE HYDROLASE"/>
    <property type="match status" value="1"/>
</dbReference>
<dbReference type="InterPro" id="IPR006323">
    <property type="entry name" value="Phosphonoacetald_hydro"/>
</dbReference>
<dbReference type="GO" id="GO:0019700">
    <property type="term" value="P:organic phosphonate catabolic process"/>
    <property type="evidence" value="ECO:0007669"/>
    <property type="project" value="InterPro"/>
</dbReference>
<evidence type="ECO:0000313" key="1">
    <source>
        <dbReference type="EMBL" id="RUS87845.1"/>
    </source>
</evidence>
<organism evidence="1 2">
    <name type="scientific">Elysia chlorotica</name>
    <name type="common">Eastern emerald elysia</name>
    <name type="synonym">Sea slug</name>
    <dbReference type="NCBI Taxonomy" id="188477"/>
    <lineage>
        <taxon>Eukaryota</taxon>
        <taxon>Metazoa</taxon>
        <taxon>Spiralia</taxon>
        <taxon>Lophotrochozoa</taxon>
        <taxon>Mollusca</taxon>
        <taxon>Gastropoda</taxon>
        <taxon>Heterobranchia</taxon>
        <taxon>Euthyneura</taxon>
        <taxon>Panpulmonata</taxon>
        <taxon>Sacoglossa</taxon>
        <taxon>Placobranchoidea</taxon>
        <taxon>Plakobranchidae</taxon>
        <taxon>Elysia</taxon>
    </lineage>
</organism>
<dbReference type="GO" id="GO:0006281">
    <property type="term" value="P:DNA repair"/>
    <property type="evidence" value="ECO:0007669"/>
    <property type="project" value="TreeGrafter"/>
</dbReference>
<dbReference type="STRING" id="188477.A0A3S1BGK5"/>
<evidence type="ECO:0008006" key="3">
    <source>
        <dbReference type="Google" id="ProtNLM"/>
    </source>
</evidence>
<keyword evidence="2" id="KW-1185">Reference proteome</keyword>
<dbReference type="EMBL" id="RQTK01000099">
    <property type="protein sequence ID" value="RUS87845.1"/>
    <property type="molecule type" value="Genomic_DNA"/>
</dbReference>
<protein>
    <recommendedName>
        <fullName evidence="3">Phosphonoacetaldehyde hydrolase</fullName>
    </recommendedName>
</protein>
<dbReference type="InterPro" id="IPR023198">
    <property type="entry name" value="PGP-like_dom2"/>
</dbReference>
<reference evidence="1 2" key="1">
    <citation type="submission" date="2019-01" db="EMBL/GenBank/DDBJ databases">
        <title>A draft genome assembly of the solar-powered sea slug Elysia chlorotica.</title>
        <authorList>
            <person name="Cai H."/>
            <person name="Li Q."/>
            <person name="Fang X."/>
            <person name="Li J."/>
            <person name="Curtis N.E."/>
            <person name="Altenburger A."/>
            <person name="Shibata T."/>
            <person name="Feng M."/>
            <person name="Maeda T."/>
            <person name="Schwartz J.A."/>
            <person name="Shigenobu S."/>
            <person name="Lundholm N."/>
            <person name="Nishiyama T."/>
            <person name="Yang H."/>
            <person name="Hasebe M."/>
            <person name="Li S."/>
            <person name="Pierce S.K."/>
            <person name="Wang J."/>
        </authorList>
    </citation>
    <scope>NUCLEOTIDE SEQUENCE [LARGE SCALE GENOMIC DNA]</scope>
    <source>
        <strain evidence="1">EC2010</strain>
        <tissue evidence="1">Whole organism of an adult</tissue>
    </source>
</reference>
<accession>A0A3S1BGK5</accession>
<dbReference type="GO" id="GO:0005829">
    <property type="term" value="C:cytosol"/>
    <property type="evidence" value="ECO:0007669"/>
    <property type="project" value="TreeGrafter"/>
</dbReference>
<evidence type="ECO:0000313" key="2">
    <source>
        <dbReference type="Proteomes" id="UP000271974"/>
    </source>
</evidence>
<dbReference type="OrthoDB" id="40579at2759"/>
<name>A0A3S1BGK5_ELYCH</name>
<dbReference type="SUPFAM" id="SSF56784">
    <property type="entry name" value="HAD-like"/>
    <property type="match status" value="1"/>
</dbReference>
<dbReference type="Pfam" id="PF00702">
    <property type="entry name" value="Hydrolase"/>
    <property type="match status" value="1"/>
</dbReference>
<dbReference type="HAMAP" id="MF_01375">
    <property type="entry name" value="PhnX"/>
    <property type="match status" value="1"/>
</dbReference>
<comment type="caution">
    <text evidence="1">The sequence shown here is derived from an EMBL/GenBank/DDBJ whole genome shotgun (WGS) entry which is preliminary data.</text>
</comment>
<proteinExistence type="inferred from homology"/>
<dbReference type="Proteomes" id="UP000271974">
    <property type="component" value="Unassembled WGS sequence"/>
</dbReference>
<dbReference type="GO" id="GO:0008967">
    <property type="term" value="F:phosphoglycolate phosphatase activity"/>
    <property type="evidence" value="ECO:0007669"/>
    <property type="project" value="TreeGrafter"/>
</dbReference>
<dbReference type="Gene3D" id="3.40.50.1000">
    <property type="entry name" value="HAD superfamily/HAD-like"/>
    <property type="match status" value="1"/>
</dbReference>
<dbReference type="InterPro" id="IPR023214">
    <property type="entry name" value="HAD_sf"/>
</dbReference>
<dbReference type="SFLD" id="SFLDG01129">
    <property type="entry name" value="C1.5:_HAD__Beta-PGM__Phosphata"/>
    <property type="match status" value="1"/>
</dbReference>